<evidence type="ECO:0000256" key="1">
    <source>
        <dbReference type="ARBA" id="ARBA00000900"/>
    </source>
</evidence>
<evidence type="ECO:0000256" key="9">
    <source>
        <dbReference type="SAM" id="Phobius"/>
    </source>
</evidence>
<evidence type="ECO:0000313" key="11">
    <source>
        <dbReference type="EMBL" id="KQK06948.1"/>
    </source>
</evidence>
<dbReference type="InterPro" id="IPR001841">
    <property type="entry name" value="Znf_RING"/>
</dbReference>
<dbReference type="HOGENOM" id="CLU_013137_12_1_1"/>
<evidence type="ECO:0000313" key="12">
    <source>
        <dbReference type="EnsemblPlants" id="KQK06948"/>
    </source>
</evidence>
<dbReference type="SUPFAM" id="SSF57850">
    <property type="entry name" value="RING/U-box"/>
    <property type="match status" value="1"/>
</dbReference>
<dbReference type="EMBL" id="CM000881">
    <property type="protein sequence ID" value="KQK06948.1"/>
    <property type="molecule type" value="Genomic_DNA"/>
</dbReference>
<dbReference type="EC" id="2.3.2.27" evidence="2"/>
<keyword evidence="9" id="KW-0472">Membrane</keyword>
<comment type="catalytic activity">
    <reaction evidence="1">
        <text>S-ubiquitinyl-[E2 ubiquitin-conjugating enzyme]-L-cysteine + [acceptor protein]-L-lysine = [E2 ubiquitin-conjugating enzyme]-L-cysteine + N(6)-ubiquitinyl-[acceptor protein]-L-lysine.</text>
        <dbReference type="EC" id="2.3.2.27"/>
    </reaction>
</comment>
<dbReference type="OrthoDB" id="8062037at2759"/>
<organism evidence="11">
    <name type="scientific">Brachypodium distachyon</name>
    <name type="common">Purple false brome</name>
    <name type="synonym">Trachynia distachya</name>
    <dbReference type="NCBI Taxonomy" id="15368"/>
    <lineage>
        <taxon>Eukaryota</taxon>
        <taxon>Viridiplantae</taxon>
        <taxon>Streptophyta</taxon>
        <taxon>Embryophyta</taxon>
        <taxon>Tracheophyta</taxon>
        <taxon>Spermatophyta</taxon>
        <taxon>Magnoliopsida</taxon>
        <taxon>Liliopsida</taxon>
        <taxon>Poales</taxon>
        <taxon>Poaceae</taxon>
        <taxon>BOP clade</taxon>
        <taxon>Pooideae</taxon>
        <taxon>Stipodae</taxon>
        <taxon>Brachypodieae</taxon>
        <taxon>Brachypodium</taxon>
    </lineage>
</organism>
<dbReference type="eggNOG" id="KOG0800">
    <property type="taxonomic scope" value="Eukaryota"/>
</dbReference>
<dbReference type="InterPro" id="IPR013083">
    <property type="entry name" value="Znf_RING/FYVE/PHD"/>
</dbReference>
<evidence type="ECO:0000256" key="2">
    <source>
        <dbReference type="ARBA" id="ARBA00012483"/>
    </source>
</evidence>
<evidence type="ECO:0000256" key="6">
    <source>
        <dbReference type="ARBA" id="ARBA00024209"/>
    </source>
</evidence>
<dbReference type="OMA" id="CYLSARR"/>
<dbReference type="CDD" id="cd16461">
    <property type="entry name" value="RING-H2_EL5-like"/>
    <property type="match status" value="1"/>
</dbReference>
<keyword evidence="3" id="KW-0479">Metal-binding</keyword>
<feature type="transmembrane region" description="Helical" evidence="9">
    <location>
        <begin position="27"/>
        <end position="44"/>
    </location>
</feature>
<name>I1HKR5_BRADI</name>
<dbReference type="SMART" id="SM00184">
    <property type="entry name" value="RING"/>
    <property type="match status" value="1"/>
</dbReference>
<evidence type="ECO:0000256" key="4">
    <source>
        <dbReference type="ARBA" id="ARBA00022771"/>
    </source>
</evidence>
<comment type="similarity">
    <text evidence="6">Belongs to the RING-type zinc finger family. ATL subfamily.</text>
</comment>
<dbReference type="Gramene" id="KQK06948">
    <property type="protein sequence ID" value="KQK06948"/>
    <property type="gene ID" value="BRADI_2g31670v3"/>
</dbReference>
<dbReference type="GO" id="GO:0061630">
    <property type="term" value="F:ubiquitin protein ligase activity"/>
    <property type="evidence" value="ECO:0007669"/>
    <property type="project" value="UniProtKB-EC"/>
</dbReference>
<protein>
    <recommendedName>
        <fullName evidence="2">RING-type E3 ubiquitin transferase</fullName>
        <ecNumber evidence="2">2.3.2.27</ecNumber>
    </recommendedName>
</protein>
<keyword evidence="5" id="KW-0862">Zinc</keyword>
<dbReference type="AlphaFoldDB" id="I1HKR5"/>
<dbReference type="Pfam" id="PF13639">
    <property type="entry name" value="zf-RING_2"/>
    <property type="match status" value="1"/>
</dbReference>
<keyword evidence="13" id="KW-1185">Reference proteome</keyword>
<dbReference type="GO" id="GO:0008270">
    <property type="term" value="F:zinc ion binding"/>
    <property type="evidence" value="ECO:0007669"/>
    <property type="project" value="UniProtKB-KW"/>
</dbReference>
<keyword evidence="9" id="KW-0812">Transmembrane</keyword>
<keyword evidence="4 7" id="KW-0863">Zinc-finger</keyword>
<dbReference type="EnsemblPlants" id="KQK06948">
    <property type="protein sequence ID" value="KQK06948"/>
    <property type="gene ID" value="BRADI_2g31670v3"/>
</dbReference>
<reference evidence="11" key="2">
    <citation type="submission" date="2017-06" db="EMBL/GenBank/DDBJ databases">
        <title>WGS assembly of Brachypodium distachyon.</title>
        <authorList>
            <consortium name="The International Brachypodium Initiative"/>
            <person name="Lucas S."/>
            <person name="Harmon-Smith M."/>
            <person name="Lail K."/>
            <person name="Tice H."/>
            <person name="Grimwood J."/>
            <person name="Bruce D."/>
            <person name="Barry K."/>
            <person name="Shu S."/>
            <person name="Lindquist E."/>
            <person name="Wang M."/>
            <person name="Pitluck S."/>
            <person name="Vogel J.P."/>
            <person name="Garvin D.F."/>
            <person name="Mockler T.C."/>
            <person name="Schmutz J."/>
            <person name="Rokhsar D."/>
            <person name="Bevan M.W."/>
        </authorList>
    </citation>
    <scope>NUCLEOTIDE SEQUENCE</scope>
    <source>
        <strain evidence="11">Bd21</strain>
    </source>
</reference>
<evidence type="ECO:0000313" key="13">
    <source>
        <dbReference type="Proteomes" id="UP000008810"/>
    </source>
</evidence>
<evidence type="ECO:0000256" key="3">
    <source>
        <dbReference type="ARBA" id="ARBA00022723"/>
    </source>
</evidence>
<proteinExistence type="inferred from homology"/>
<evidence type="ECO:0000256" key="5">
    <source>
        <dbReference type="ARBA" id="ARBA00022833"/>
    </source>
</evidence>
<dbReference type="GeneID" id="100823052"/>
<evidence type="ECO:0000256" key="8">
    <source>
        <dbReference type="SAM" id="MobiDB-lite"/>
    </source>
</evidence>
<evidence type="ECO:0000256" key="7">
    <source>
        <dbReference type="PROSITE-ProRule" id="PRU00175"/>
    </source>
</evidence>
<dbReference type="Proteomes" id="UP000008810">
    <property type="component" value="Chromosome 2"/>
</dbReference>
<reference evidence="12" key="3">
    <citation type="submission" date="2018-08" db="UniProtKB">
        <authorList>
            <consortium name="EnsemblPlants"/>
        </authorList>
    </citation>
    <scope>IDENTIFICATION</scope>
    <source>
        <strain evidence="12">cv. Bd21</strain>
    </source>
</reference>
<keyword evidence="9" id="KW-1133">Transmembrane helix</keyword>
<dbReference type="PANTHER" id="PTHR14155:SF497">
    <property type="entry name" value="RING-TYPE DOMAIN-CONTAINING PROTEIN"/>
    <property type="match status" value="1"/>
</dbReference>
<gene>
    <name evidence="12" type="primary">LOC100823052</name>
    <name evidence="11" type="ORF">BRADI_2g31670v3</name>
</gene>
<dbReference type="PROSITE" id="PS50089">
    <property type="entry name" value="ZF_RING_2"/>
    <property type="match status" value="1"/>
</dbReference>
<sequence>MLFHRHRGDGAPEPPPSPYDDDRDHSLVVLLTFGIFFSFVVLYLVAGLVWASAIAAFAVALSVCYLRARRRAALARLAAAAGVGGRARLARSSSGGLDNLHLRPAALLLPAFAYKRGAGEAAGSPGWAQCVICIGLVQAGEMVRRLPACKHLFHAECIDTWLRSHSTCPICRAVVVDGRSSQPPV</sequence>
<dbReference type="InterPro" id="IPR053238">
    <property type="entry name" value="RING-H2_zinc_finger"/>
</dbReference>
<dbReference type="RefSeq" id="XP_024314579.1">
    <property type="nucleotide sequence ID" value="XM_024458811.1"/>
</dbReference>
<reference evidence="11 12" key="1">
    <citation type="journal article" date="2010" name="Nature">
        <title>Genome sequencing and analysis of the model grass Brachypodium distachyon.</title>
        <authorList>
            <consortium name="International Brachypodium Initiative"/>
        </authorList>
    </citation>
    <scope>NUCLEOTIDE SEQUENCE [LARGE SCALE GENOMIC DNA]</scope>
    <source>
        <strain evidence="11">Bd21</strain>
        <strain evidence="12">cv. Bd21</strain>
    </source>
</reference>
<dbReference type="PANTHER" id="PTHR14155">
    <property type="entry name" value="RING FINGER DOMAIN-CONTAINING"/>
    <property type="match status" value="1"/>
</dbReference>
<evidence type="ECO:0000259" key="10">
    <source>
        <dbReference type="PROSITE" id="PS50089"/>
    </source>
</evidence>
<accession>I1HKR5</accession>
<dbReference type="Gene3D" id="3.30.40.10">
    <property type="entry name" value="Zinc/RING finger domain, C3HC4 (zinc finger)"/>
    <property type="match status" value="1"/>
</dbReference>
<feature type="region of interest" description="Disordered" evidence="8">
    <location>
        <begin position="1"/>
        <end position="20"/>
    </location>
</feature>
<feature type="domain" description="RING-type" evidence="10">
    <location>
        <begin position="130"/>
        <end position="172"/>
    </location>
</feature>